<feature type="region of interest" description="Disordered" evidence="7">
    <location>
        <begin position="1"/>
        <end position="66"/>
    </location>
</feature>
<evidence type="ECO:0000256" key="5">
    <source>
        <dbReference type="PROSITE-ProRule" id="PRU01002"/>
    </source>
</evidence>
<evidence type="ECO:0000259" key="9">
    <source>
        <dbReference type="PROSITE" id="PS51667"/>
    </source>
</evidence>
<evidence type="ECO:0000256" key="2">
    <source>
        <dbReference type="ARBA" id="ARBA00008122"/>
    </source>
</evidence>
<evidence type="ECO:0000256" key="1">
    <source>
        <dbReference type="ARBA" id="ARBA00004123"/>
    </source>
</evidence>
<dbReference type="GO" id="GO:0032502">
    <property type="term" value="P:developmental process"/>
    <property type="evidence" value="ECO:0007669"/>
    <property type="project" value="InterPro"/>
</dbReference>
<feature type="compositionally biased region" description="Polar residues" evidence="7">
    <location>
        <begin position="54"/>
        <end position="64"/>
    </location>
</feature>
<dbReference type="EMBL" id="JAAALK010000081">
    <property type="protein sequence ID" value="KAG8090001.1"/>
    <property type="molecule type" value="Genomic_DNA"/>
</dbReference>
<comment type="domain">
    <text evidence="6">The QLQ domain and WRC domain may be involved in protein-protein interaction and DNA-binding, respectively.</text>
</comment>
<organism evidence="10 11">
    <name type="scientific">Zizania palustris</name>
    <name type="common">Northern wild rice</name>
    <dbReference type="NCBI Taxonomy" id="103762"/>
    <lineage>
        <taxon>Eukaryota</taxon>
        <taxon>Viridiplantae</taxon>
        <taxon>Streptophyta</taxon>
        <taxon>Embryophyta</taxon>
        <taxon>Tracheophyta</taxon>
        <taxon>Spermatophyta</taxon>
        <taxon>Magnoliopsida</taxon>
        <taxon>Liliopsida</taxon>
        <taxon>Poales</taxon>
        <taxon>Poaceae</taxon>
        <taxon>BOP clade</taxon>
        <taxon>Oryzoideae</taxon>
        <taxon>Oryzeae</taxon>
        <taxon>Zizaniinae</taxon>
        <taxon>Zizania</taxon>
    </lineage>
</organism>
<feature type="short sequence motif" description="Bipartite nuclear localization signal" evidence="5">
    <location>
        <begin position="143"/>
        <end position="153"/>
    </location>
</feature>
<name>A0A8J5WHZ8_ZIZPA</name>
<dbReference type="Proteomes" id="UP000729402">
    <property type="component" value="Unassembled WGS sequence"/>
</dbReference>
<proteinExistence type="inferred from homology"/>
<keyword evidence="6" id="KW-0805">Transcription regulation</keyword>
<dbReference type="SMART" id="SM00951">
    <property type="entry name" value="QLQ"/>
    <property type="match status" value="1"/>
</dbReference>
<keyword evidence="6" id="KW-0804">Transcription</keyword>
<dbReference type="PROSITE" id="PS51667">
    <property type="entry name" value="WRC"/>
    <property type="match status" value="1"/>
</dbReference>
<dbReference type="PANTHER" id="PTHR31602:SF102">
    <property type="entry name" value="GROWTH-REGULATING FACTOR 7"/>
    <property type="match status" value="1"/>
</dbReference>
<comment type="similarity">
    <text evidence="2 6">Belongs to the GRF family.</text>
</comment>
<feature type="compositionally biased region" description="Low complexity" evidence="7">
    <location>
        <begin position="43"/>
        <end position="53"/>
    </location>
</feature>
<evidence type="ECO:0000256" key="6">
    <source>
        <dbReference type="RuleBase" id="RU367127"/>
    </source>
</evidence>
<accession>A0A8J5WHZ8</accession>
<feature type="domain" description="QLQ" evidence="8">
    <location>
        <begin position="86"/>
        <end position="121"/>
    </location>
</feature>
<feature type="region of interest" description="Disordered" evidence="7">
    <location>
        <begin position="229"/>
        <end position="259"/>
    </location>
</feature>
<feature type="short sequence motif" description="Bipartite nuclear localization signal" evidence="5">
    <location>
        <begin position="171"/>
        <end position="178"/>
    </location>
</feature>
<dbReference type="GO" id="GO:0005634">
    <property type="term" value="C:nucleus"/>
    <property type="evidence" value="ECO:0007669"/>
    <property type="project" value="UniProtKB-SubCell"/>
</dbReference>
<evidence type="ECO:0000256" key="4">
    <source>
        <dbReference type="ARBA" id="ARBA00023242"/>
    </source>
</evidence>
<dbReference type="GO" id="GO:0005524">
    <property type="term" value="F:ATP binding"/>
    <property type="evidence" value="ECO:0007669"/>
    <property type="project" value="UniProtKB-UniRule"/>
</dbReference>
<dbReference type="OrthoDB" id="1927209at2759"/>
<comment type="subcellular location">
    <subcellularLocation>
        <location evidence="1 5 6">Nucleus</location>
    </subcellularLocation>
</comment>
<dbReference type="Pfam" id="PF08880">
    <property type="entry name" value="QLQ"/>
    <property type="match status" value="1"/>
</dbReference>
<keyword evidence="3 6" id="KW-0010">Activator</keyword>
<dbReference type="Pfam" id="PF08879">
    <property type="entry name" value="WRC"/>
    <property type="match status" value="1"/>
</dbReference>
<keyword evidence="4 5" id="KW-0539">Nucleus</keyword>
<dbReference type="InterPro" id="IPR014977">
    <property type="entry name" value="WRC_dom"/>
</dbReference>
<evidence type="ECO:0000259" key="8">
    <source>
        <dbReference type="PROSITE" id="PS51666"/>
    </source>
</evidence>
<dbReference type="AlphaFoldDB" id="A0A8J5WHZ8"/>
<comment type="function">
    <text evidence="6">Transcription activator.</text>
</comment>
<dbReference type="GO" id="GO:0006351">
    <property type="term" value="P:DNA-templated transcription"/>
    <property type="evidence" value="ECO:0007669"/>
    <property type="project" value="UniProtKB-UniRule"/>
</dbReference>
<dbReference type="InterPro" id="IPR031137">
    <property type="entry name" value="GRF"/>
</dbReference>
<comment type="caution">
    <text evidence="10">The sequence shown here is derived from an EMBL/GenBank/DDBJ whole genome shotgun (WGS) entry which is preliminary data.</text>
</comment>
<sequence>MLSSCGGGHPSLPQKHGRCDERGGQGGLLTREAARASPPPPSSSSFLGSTSSSRGQMLSFSPNETAGLGLSSGGSMQGVLARVRGPFTPTQWMELEHQALIYKHIAANVSVPSSLLLPIRRSLHPWVGWGSFPPGCADVEPRRCRRTDGKKWRCSRDAVGDQKYCERHINRGRHRSRKHVEGRKATLTIAEPPMVVAAGVSSCSHTIVARQKQVKSSAADVTDPFSTQSNRKFVENENDVDQLSPMDSIDFSPTQSSPNYDEVALSPLKLQHDHDESYIGHGGSNPTEKGNMWHERRLTVSKETLNDGPLGEVFRSKNCQSASGNILTDKWTESPNSHCPAGINQMSTKLNSVPTSKNTVNSGGTALENHNAADDGYLTARMIDSHIVPTLL</sequence>
<evidence type="ECO:0000256" key="3">
    <source>
        <dbReference type="ARBA" id="ARBA00023159"/>
    </source>
</evidence>
<evidence type="ECO:0000313" key="10">
    <source>
        <dbReference type="EMBL" id="KAG8090001.1"/>
    </source>
</evidence>
<dbReference type="GO" id="GO:0006355">
    <property type="term" value="P:regulation of DNA-templated transcription"/>
    <property type="evidence" value="ECO:0007669"/>
    <property type="project" value="InterPro"/>
</dbReference>
<keyword evidence="11" id="KW-1185">Reference proteome</keyword>
<reference evidence="10" key="2">
    <citation type="submission" date="2021-02" db="EMBL/GenBank/DDBJ databases">
        <authorList>
            <person name="Kimball J.A."/>
            <person name="Haas M.W."/>
            <person name="Macchietto M."/>
            <person name="Kono T."/>
            <person name="Duquette J."/>
            <person name="Shao M."/>
        </authorList>
    </citation>
    <scope>NUCLEOTIDE SEQUENCE</scope>
    <source>
        <tissue evidence="10">Fresh leaf tissue</tissue>
    </source>
</reference>
<reference evidence="10" key="1">
    <citation type="journal article" date="2021" name="bioRxiv">
        <title>Whole Genome Assembly and Annotation of Northern Wild Rice, Zizania palustris L., Supports a Whole Genome Duplication in the Zizania Genus.</title>
        <authorList>
            <person name="Haas M."/>
            <person name="Kono T."/>
            <person name="Macchietto M."/>
            <person name="Millas R."/>
            <person name="McGilp L."/>
            <person name="Shao M."/>
            <person name="Duquette J."/>
            <person name="Hirsch C.N."/>
            <person name="Kimball J."/>
        </authorList>
    </citation>
    <scope>NUCLEOTIDE SEQUENCE</scope>
    <source>
        <tissue evidence="10">Fresh leaf tissue</tissue>
    </source>
</reference>
<dbReference type="PANTHER" id="PTHR31602">
    <property type="entry name" value="GROWTH-REGULATING FACTOR 5"/>
    <property type="match status" value="1"/>
</dbReference>
<dbReference type="PROSITE" id="PS51666">
    <property type="entry name" value="QLQ"/>
    <property type="match status" value="1"/>
</dbReference>
<feature type="domain" description="WRC" evidence="9">
    <location>
        <begin position="138"/>
        <end position="182"/>
    </location>
</feature>
<evidence type="ECO:0000256" key="7">
    <source>
        <dbReference type="SAM" id="MobiDB-lite"/>
    </source>
</evidence>
<protein>
    <recommendedName>
        <fullName evidence="6">Growth-regulating factor</fullName>
    </recommendedName>
</protein>
<gene>
    <name evidence="10" type="ORF">GUJ93_ZPchr0011g27718</name>
</gene>
<evidence type="ECO:0000313" key="11">
    <source>
        <dbReference type="Proteomes" id="UP000729402"/>
    </source>
</evidence>
<dbReference type="InterPro" id="IPR014978">
    <property type="entry name" value="Gln-Leu-Gln_QLQ"/>
</dbReference>